<dbReference type="Proteomes" id="UP000008068">
    <property type="component" value="Unassembled WGS sequence"/>
</dbReference>
<keyword evidence="3" id="KW-1185">Reference proteome</keyword>
<protein>
    <submittedName>
        <fullName evidence="2">Uncharacterized protein</fullName>
    </submittedName>
</protein>
<feature type="compositionally biased region" description="Low complexity" evidence="1">
    <location>
        <begin position="110"/>
        <end position="127"/>
    </location>
</feature>
<dbReference type="AlphaFoldDB" id="G0N484"/>
<sequence>MMVENGTNFQKDSAMVKLKVTHNKFASGFRSNGKKESSEVVKEEKKQQSSHSTFPSSWTPAMFCPSGSFPQNAYSMATSQMNNQFFHAFQANAGNPFFWNPHNLVDTTQKRQSLSSSSDVSTSGTVTPPAGEQQLDSLSPTVFNYNGCFPCPQNTPAPFPRQNQSNDSSEMKPLDSFCWNFEQNSTSAMEWNNAFNTNGFIKNENIGNSF</sequence>
<dbReference type="InParanoid" id="G0N484"/>
<evidence type="ECO:0000256" key="1">
    <source>
        <dbReference type="SAM" id="MobiDB-lite"/>
    </source>
</evidence>
<dbReference type="EMBL" id="GL379837">
    <property type="protein sequence ID" value="EGT52451.1"/>
    <property type="molecule type" value="Genomic_DNA"/>
</dbReference>
<evidence type="ECO:0000313" key="2">
    <source>
        <dbReference type="EMBL" id="EGT52451.1"/>
    </source>
</evidence>
<feature type="compositionally biased region" description="Basic and acidic residues" evidence="1">
    <location>
        <begin position="33"/>
        <end position="47"/>
    </location>
</feature>
<accession>G0N484</accession>
<reference evidence="3" key="1">
    <citation type="submission" date="2011-07" db="EMBL/GenBank/DDBJ databases">
        <authorList>
            <consortium name="Caenorhabditis brenneri Sequencing and Analysis Consortium"/>
            <person name="Wilson R.K."/>
        </authorList>
    </citation>
    <scope>NUCLEOTIDE SEQUENCE [LARGE SCALE GENOMIC DNA]</scope>
    <source>
        <strain evidence="3">PB2801</strain>
    </source>
</reference>
<evidence type="ECO:0000313" key="3">
    <source>
        <dbReference type="Proteomes" id="UP000008068"/>
    </source>
</evidence>
<proteinExistence type="predicted"/>
<feature type="region of interest" description="Disordered" evidence="1">
    <location>
        <begin position="27"/>
        <end position="56"/>
    </location>
</feature>
<name>G0N484_CAEBE</name>
<organism evidence="3">
    <name type="scientific">Caenorhabditis brenneri</name>
    <name type="common">Nematode worm</name>
    <dbReference type="NCBI Taxonomy" id="135651"/>
    <lineage>
        <taxon>Eukaryota</taxon>
        <taxon>Metazoa</taxon>
        <taxon>Ecdysozoa</taxon>
        <taxon>Nematoda</taxon>
        <taxon>Chromadorea</taxon>
        <taxon>Rhabditida</taxon>
        <taxon>Rhabditina</taxon>
        <taxon>Rhabditomorpha</taxon>
        <taxon>Rhabditoidea</taxon>
        <taxon>Rhabditidae</taxon>
        <taxon>Peloderinae</taxon>
        <taxon>Caenorhabditis</taxon>
    </lineage>
</organism>
<feature type="region of interest" description="Disordered" evidence="1">
    <location>
        <begin position="109"/>
        <end position="136"/>
    </location>
</feature>
<dbReference type="HOGENOM" id="CLU_1311087_0_0_1"/>
<gene>
    <name evidence="2" type="ORF">CAEBREN_10348</name>
</gene>